<dbReference type="GO" id="GO:0008422">
    <property type="term" value="F:beta-glucosidase activity"/>
    <property type="evidence" value="ECO:0007669"/>
    <property type="project" value="UniProtKB-EC"/>
</dbReference>
<proteinExistence type="inferred from homology"/>
<keyword evidence="6" id="KW-0119">Carbohydrate metabolism</keyword>
<dbReference type="OrthoDB" id="9765195at2"/>
<dbReference type="PROSITE" id="PS00653">
    <property type="entry name" value="GLYCOSYL_HYDROL_F1_2"/>
    <property type="match status" value="1"/>
</dbReference>
<dbReference type="Proteomes" id="UP000197468">
    <property type="component" value="Unassembled WGS sequence"/>
</dbReference>
<evidence type="ECO:0000256" key="12">
    <source>
        <dbReference type="SAM" id="MobiDB-lite"/>
    </source>
</evidence>
<dbReference type="NCBIfam" id="TIGR03356">
    <property type="entry name" value="BGL"/>
    <property type="match status" value="1"/>
</dbReference>
<evidence type="ECO:0000313" key="14">
    <source>
        <dbReference type="Proteomes" id="UP000197468"/>
    </source>
</evidence>
<reference evidence="13 14" key="1">
    <citation type="journal article" date="2008" name="Int. J. Syst. Evol. Microbiol.">
        <title>Description of Roseateles aquatilis sp. nov. and Roseateles terrae sp. nov., in the class Betaproteobacteria, and emended description of the genus Roseateles.</title>
        <authorList>
            <person name="Gomila M."/>
            <person name="Bowien B."/>
            <person name="Falsen E."/>
            <person name="Moore E.R."/>
            <person name="Lalucat J."/>
        </authorList>
    </citation>
    <scope>NUCLEOTIDE SEQUENCE [LARGE SCALE GENOMIC DNA]</scope>
    <source>
        <strain evidence="13 14">CCUG 48205</strain>
    </source>
</reference>
<feature type="binding site" evidence="10">
    <location>
        <position position="197"/>
    </location>
    <ligand>
        <name>substrate</name>
    </ligand>
</feature>
<keyword evidence="8" id="KW-0624">Polysaccharide degradation</keyword>
<dbReference type="Gene3D" id="3.20.20.80">
    <property type="entry name" value="Glycosidases"/>
    <property type="match status" value="1"/>
</dbReference>
<accession>A0A246J493</accession>
<dbReference type="PRINTS" id="PR00131">
    <property type="entry name" value="GLHYDRLASE1"/>
</dbReference>
<sequence>MASTSTPSSSPSPAASPASAPHATPAALALPTASAADFPADFVWGVATSAFQIEGAADADGKGPSIWDSFCRQPGVIADGSDGDVACGHYDRLEQDLDMIRDLGVDAYRFSVSWPRVRPTGDGDWNEPGLVFYERLVDGLIARGIKPYLTLNHWDLPQALQDVGGWGNRATVERFVEYAVGIAKRLGGKVASIATHNEPWVMAQLGHETGVFAPGIKDRRIAAQVSHHLLVSHGLAVTAMRALGVTAPLGIVLNLAPMVPATDSAADRAKARLEDGKLRRWYMDPLFKGGYPRDVLDDLGHAAPYVEAGDMALIQVPIDFVGVNYYSRGMISADGSWDAKAGGLELTDMGWEVYPQGLTDLLVGLHRDYAVKRLYVTENGGAFKDPIGADGRVHDEDRTRYLDTHIAAVGEALRQGAPMGGYMVWSLMDNFEWASGYEKRFGIVHVDYATLARTPKDSAVAYRDFVRRQRAARGG</sequence>
<dbReference type="GO" id="GO:0030245">
    <property type="term" value="P:cellulose catabolic process"/>
    <property type="evidence" value="ECO:0007669"/>
    <property type="project" value="UniProtKB-KW"/>
</dbReference>
<keyword evidence="4 11" id="KW-0378">Hydrolase</keyword>
<evidence type="ECO:0000256" key="4">
    <source>
        <dbReference type="ARBA" id="ARBA00022801"/>
    </source>
</evidence>
<evidence type="ECO:0000256" key="10">
    <source>
        <dbReference type="PIRSR" id="PIRSR617736-2"/>
    </source>
</evidence>
<feature type="binding site" evidence="10">
    <location>
        <begin position="432"/>
        <end position="433"/>
    </location>
    <ligand>
        <name>substrate</name>
    </ligand>
</feature>
<dbReference type="SUPFAM" id="SSF51445">
    <property type="entry name" value="(Trans)glycosidases"/>
    <property type="match status" value="1"/>
</dbReference>
<dbReference type="FunFam" id="3.20.20.80:FF:000004">
    <property type="entry name" value="Beta-glucosidase 6-phospho-beta-glucosidase"/>
    <property type="match status" value="1"/>
</dbReference>
<evidence type="ECO:0000256" key="8">
    <source>
        <dbReference type="ARBA" id="ARBA00023326"/>
    </source>
</evidence>
<evidence type="ECO:0000256" key="3">
    <source>
        <dbReference type="ARBA" id="ARBA00012744"/>
    </source>
</evidence>
<feature type="active site" description="Nucleophile" evidence="9">
    <location>
        <position position="378"/>
    </location>
</feature>
<evidence type="ECO:0000313" key="13">
    <source>
        <dbReference type="EMBL" id="OWQ86984.1"/>
    </source>
</evidence>
<dbReference type="Pfam" id="PF00232">
    <property type="entry name" value="Glyco_hydro_1"/>
    <property type="match status" value="1"/>
</dbReference>
<feature type="binding site" evidence="10">
    <location>
        <position position="153"/>
    </location>
    <ligand>
        <name>substrate</name>
    </ligand>
</feature>
<feature type="binding site" evidence="10">
    <location>
        <position position="326"/>
    </location>
    <ligand>
        <name>substrate</name>
    </ligand>
</feature>
<dbReference type="PANTHER" id="PTHR10353">
    <property type="entry name" value="GLYCOSYL HYDROLASE"/>
    <property type="match status" value="1"/>
</dbReference>
<comment type="catalytic activity">
    <reaction evidence="1 11">
        <text>Hydrolysis of terminal, non-reducing beta-D-glucosyl residues with release of beta-D-glucose.</text>
        <dbReference type="EC" id="3.2.1.21"/>
    </reaction>
</comment>
<comment type="similarity">
    <text evidence="2 11">Belongs to the glycosyl hydrolase 1 family.</text>
</comment>
<feature type="region of interest" description="Disordered" evidence="12">
    <location>
        <begin position="1"/>
        <end position="22"/>
    </location>
</feature>
<dbReference type="AlphaFoldDB" id="A0A246J493"/>
<evidence type="ECO:0000256" key="11">
    <source>
        <dbReference type="RuleBase" id="RU361175"/>
    </source>
</evidence>
<evidence type="ECO:0000256" key="1">
    <source>
        <dbReference type="ARBA" id="ARBA00000448"/>
    </source>
</evidence>
<dbReference type="EC" id="3.2.1.21" evidence="3 11"/>
<feature type="active site" description="Proton donor" evidence="9">
    <location>
        <position position="198"/>
    </location>
</feature>
<name>A0A246J493_9BURK</name>
<dbReference type="InterPro" id="IPR033132">
    <property type="entry name" value="GH_1_N_CS"/>
</dbReference>
<gene>
    <name evidence="13" type="ORF">CDN99_20005</name>
</gene>
<dbReference type="EMBL" id="NIOF01000010">
    <property type="protein sequence ID" value="OWQ86984.1"/>
    <property type="molecule type" value="Genomic_DNA"/>
</dbReference>
<comment type="caution">
    <text evidence="13">The sequence shown here is derived from an EMBL/GenBank/DDBJ whole genome shotgun (WGS) entry which is preliminary data.</text>
</comment>
<feature type="binding site" evidence="10">
    <location>
        <position position="425"/>
    </location>
    <ligand>
        <name>substrate</name>
    </ligand>
</feature>
<keyword evidence="14" id="KW-1185">Reference proteome</keyword>
<protein>
    <recommendedName>
        <fullName evidence="3 11">Beta-glucosidase</fullName>
        <ecNumber evidence="3 11">3.2.1.21</ecNumber>
    </recommendedName>
</protein>
<dbReference type="InterPro" id="IPR001360">
    <property type="entry name" value="Glyco_hydro_1"/>
</dbReference>
<organism evidence="13 14">
    <name type="scientific">Roseateles aquatilis</name>
    <dbReference type="NCBI Taxonomy" id="431061"/>
    <lineage>
        <taxon>Bacteria</taxon>
        <taxon>Pseudomonadati</taxon>
        <taxon>Pseudomonadota</taxon>
        <taxon>Betaproteobacteria</taxon>
        <taxon>Burkholderiales</taxon>
        <taxon>Sphaerotilaceae</taxon>
        <taxon>Roseateles</taxon>
    </lineage>
</organism>
<feature type="binding site" evidence="10">
    <location>
        <position position="52"/>
    </location>
    <ligand>
        <name>substrate</name>
    </ligand>
</feature>
<keyword evidence="5" id="KW-0136">Cellulose degradation</keyword>
<keyword evidence="7 11" id="KW-0326">Glycosidase</keyword>
<dbReference type="InterPro" id="IPR017853">
    <property type="entry name" value="GH"/>
</dbReference>
<evidence type="ECO:0000256" key="9">
    <source>
        <dbReference type="PIRSR" id="PIRSR617736-1"/>
    </source>
</evidence>
<dbReference type="InterPro" id="IPR017736">
    <property type="entry name" value="Glyco_hydro_1_beta-glucosidase"/>
</dbReference>
<dbReference type="PANTHER" id="PTHR10353:SF36">
    <property type="entry name" value="LP05116P"/>
    <property type="match status" value="1"/>
</dbReference>
<evidence type="ECO:0000256" key="7">
    <source>
        <dbReference type="ARBA" id="ARBA00023295"/>
    </source>
</evidence>
<evidence type="ECO:0000256" key="2">
    <source>
        <dbReference type="ARBA" id="ARBA00010838"/>
    </source>
</evidence>
<evidence type="ECO:0000256" key="6">
    <source>
        <dbReference type="ARBA" id="ARBA00023277"/>
    </source>
</evidence>
<evidence type="ECO:0000256" key="5">
    <source>
        <dbReference type="ARBA" id="ARBA00023001"/>
    </source>
</evidence>